<organism evidence="12 13">
    <name type="scientific">Phytophthora kernoviae</name>
    <dbReference type="NCBI Taxonomy" id="325452"/>
    <lineage>
        <taxon>Eukaryota</taxon>
        <taxon>Sar</taxon>
        <taxon>Stramenopiles</taxon>
        <taxon>Oomycota</taxon>
        <taxon>Peronosporomycetes</taxon>
        <taxon>Peronosporales</taxon>
        <taxon>Peronosporaceae</taxon>
        <taxon>Phytophthora</taxon>
    </lineage>
</organism>
<comment type="similarity">
    <text evidence="1">Belongs to the cytidylyltransferase family.</text>
</comment>
<name>A0A3F2REJ2_9STRA</name>
<evidence type="ECO:0000259" key="10">
    <source>
        <dbReference type="Pfam" id="PF01467"/>
    </source>
</evidence>
<keyword evidence="7" id="KW-1208">Phospholipid metabolism</keyword>
<dbReference type="PANTHER" id="PTHR10739:SF13">
    <property type="entry name" value="CHOLINE-PHOSPHATE CYTIDYLYLTRANSFERASE"/>
    <property type="match status" value="1"/>
</dbReference>
<dbReference type="SUPFAM" id="SSF52374">
    <property type="entry name" value="Nucleotidylyl transferase"/>
    <property type="match status" value="1"/>
</dbReference>
<dbReference type="GO" id="GO:0031210">
    <property type="term" value="F:phosphatidylcholine binding"/>
    <property type="evidence" value="ECO:0007669"/>
    <property type="project" value="TreeGrafter"/>
</dbReference>
<dbReference type="InterPro" id="IPR004821">
    <property type="entry name" value="Cyt_trans-like"/>
</dbReference>
<dbReference type="EMBL" id="MBAD02001743">
    <property type="protein sequence ID" value="RLN52138.1"/>
    <property type="molecule type" value="Genomic_DNA"/>
</dbReference>
<evidence type="ECO:0000313" key="12">
    <source>
        <dbReference type="EMBL" id="RLN54839.1"/>
    </source>
</evidence>
<evidence type="ECO:0000256" key="5">
    <source>
        <dbReference type="ARBA" id="ARBA00023098"/>
    </source>
</evidence>
<protein>
    <recommendedName>
        <fullName evidence="8">choline-phosphate cytidylyltransferase</fullName>
        <ecNumber evidence="8">2.7.7.15</ecNumber>
    </recommendedName>
</protein>
<dbReference type="Proteomes" id="UP000277300">
    <property type="component" value="Unassembled WGS sequence"/>
</dbReference>
<keyword evidence="6" id="KW-0594">Phospholipid biosynthesis</keyword>
<dbReference type="GO" id="GO:0004105">
    <property type="term" value="F:choline-phosphate cytidylyltransferase activity"/>
    <property type="evidence" value="ECO:0007669"/>
    <property type="project" value="UniProtKB-EC"/>
</dbReference>
<sequence length="785" mass="87200">MTIDHVVQPGDSSGSVLVASLASRHFRPGGVVKGVVRLVSHQASPDARSEIAHVVAQVHGHVTVDSNLLTLPVVHVQSPRAASQEERAQLERNLSEDVVPFYKTGVSLPDVRTFSGDTGTCIFRSAPSVLLSDINIAPTPSELAAAASKIHGATDEVIEAAREETAERCTREFAIALPENICPTFRGSSARVFYVVSITAQCALNDSKPVSVHLPFEVYGSEYFFVPNTVASANQIAATHSKDDGVTGSTGNSIENAPHKDPVVGGSSRVGRPDRSVSFSPAPVGVRNGSEIAFELRPSLMHGRVETELMQRAQTSIFTIGKDSSHLVRFLLTKQFYQPGEVLLGVFDFTRASIPCYEVSATLCLEETLSSMALDPDRVVQSKVFGSFRERTLGVLQTNMRFSIPHDALPTIRTDLVRFQWLLRFEFSAGAPPQGQSGGAAQRQTFQWQVPIVVQPMVTTERNQLANVPHKLFSGSTRRRATEMNHEEEVEDDHHAPSSEEEAKPSADSAKDTASNSSQEGDGELQPEPEPYRKTLVEGEPGTKTGRPLRLYADGIFDLFHFGHAKALQQCKEAYPNTYLIVGCCSDEITHKLKGRTVMTDKERYESLRHCKWVDEVVEDAPWVLSDEFLEKHQIDYVCHDALPYSDTSGEASEGDVYARIKAMGKFLETRRTDGISTSDLIIRIIAQYDTFIRRNLQRGYSGKDMNVPFIKEKTIKFDMAVDKVRNDVDLFVHKWINKADEMQHGFTELFSKEGRLRTSFRKRRKIIKERLSERMSEMAREGLC</sequence>
<evidence type="ECO:0000313" key="13">
    <source>
        <dbReference type="Proteomes" id="UP000277300"/>
    </source>
</evidence>
<dbReference type="EMBL" id="MBDO02000482">
    <property type="protein sequence ID" value="RLN54839.1"/>
    <property type="molecule type" value="Genomic_DNA"/>
</dbReference>
<evidence type="ECO:0000256" key="7">
    <source>
        <dbReference type="ARBA" id="ARBA00023264"/>
    </source>
</evidence>
<dbReference type="EC" id="2.7.7.15" evidence="8"/>
<feature type="compositionally biased region" description="Basic and acidic residues" evidence="9">
    <location>
        <begin position="480"/>
        <end position="511"/>
    </location>
</feature>
<dbReference type="InterPro" id="IPR014848">
    <property type="entry name" value="Rgp1"/>
</dbReference>
<dbReference type="OrthoDB" id="1918at2759"/>
<proteinExistence type="inferred from homology"/>
<dbReference type="AlphaFoldDB" id="A0A3F2REJ2"/>
<evidence type="ECO:0000313" key="11">
    <source>
        <dbReference type="EMBL" id="RLN52138.1"/>
    </source>
</evidence>
<evidence type="ECO:0000256" key="3">
    <source>
        <dbReference type="ARBA" id="ARBA00022679"/>
    </source>
</evidence>
<gene>
    <name evidence="11" type="ORF">BBJ29_007509</name>
    <name evidence="12" type="ORF">BBP00_00008751</name>
</gene>
<dbReference type="Pfam" id="PF01467">
    <property type="entry name" value="CTP_transf_like"/>
    <property type="match status" value="1"/>
</dbReference>
<dbReference type="CDD" id="cd02174">
    <property type="entry name" value="CCT"/>
    <property type="match status" value="1"/>
</dbReference>
<evidence type="ECO:0000256" key="8">
    <source>
        <dbReference type="ARBA" id="ARBA00026101"/>
    </source>
</evidence>
<keyword evidence="3" id="KW-0808">Transferase</keyword>
<feature type="domain" description="Cytidyltransferase-like" evidence="10">
    <location>
        <begin position="552"/>
        <end position="682"/>
    </location>
</feature>
<evidence type="ECO:0000256" key="9">
    <source>
        <dbReference type="SAM" id="MobiDB-lite"/>
    </source>
</evidence>
<reference evidence="13 14" key="1">
    <citation type="submission" date="2018-07" db="EMBL/GenBank/DDBJ databases">
        <title>Genome sequencing of oomycete isolates from Chile give support for New Zealand origin for Phytophthora kernoviae and make available the first Nothophytophthora sp. genome.</title>
        <authorList>
            <person name="Studholme D.J."/>
            <person name="Sanfuentes E."/>
            <person name="Panda P."/>
            <person name="Hill R."/>
            <person name="Sambles C."/>
            <person name="Grant M."/>
            <person name="Williams N.M."/>
            <person name="Mcdougal R.L."/>
        </authorList>
    </citation>
    <scope>NUCLEOTIDE SEQUENCE [LARGE SCALE GENOMIC DNA]</scope>
    <source>
        <strain evidence="12">Chile6</strain>
        <strain evidence="11">Chile7</strain>
    </source>
</reference>
<feature type="region of interest" description="Disordered" evidence="9">
    <location>
        <begin position="241"/>
        <end position="272"/>
    </location>
</feature>
<feature type="region of interest" description="Disordered" evidence="9">
    <location>
        <begin position="466"/>
        <end position="546"/>
    </location>
</feature>
<dbReference type="Pfam" id="PF08737">
    <property type="entry name" value="Rgp1"/>
    <property type="match status" value="1"/>
</dbReference>
<dbReference type="Proteomes" id="UP000284657">
    <property type="component" value="Unassembled WGS sequence"/>
</dbReference>
<evidence type="ECO:0000256" key="2">
    <source>
        <dbReference type="ARBA" id="ARBA00022516"/>
    </source>
</evidence>
<accession>A0A3F2REJ2</accession>
<dbReference type="NCBIfam" id="TIGR00125">
    <property type="entry name" value="cyt_tran_rel"/>
    <property type="match status" value="1"/>
</dbReference>
<comment type="caution">
    <text evidence="12">The sequence shown here is derived from an EMBL/GenBank/DDBJ whole genome shotgun (WGS) entry which is preliminary data.</text>
</comment>
<dbReference type="PANTHER" id="PTHR10739">
    <property type="entry name" value="CYTIDYLYLTRANSFERASE"/>
    <property type="match status" value="1"/>
</dbReference>
<evidence type="ECO:0000256" key="4">
    <source>
        <dbReference type="ARBA" id="ARBA00022695"/>
    </source>
</evidence>
<dbReference type="FunFam" id="3.40.50.620:FF:000167">
    <property type="entry name" value="Choline-phosphate cytidylyltransferase B"/>
    <property type="match status" value="1"/>
</dbReference>
<dbReference type="InterPro" id="IPR041723">
    <property type="entry name" value="CCT"/>
</dbReference>
<dbReference type="Gene3D" id="3.40.50.620">
    <property type="entry name" value="HUPs"/>
    <property type="match status" value="1"/>
</dbReference>
<keyword evidence="4" id="KW-0548">Nucleotidyltransferase</keyword>
<dbReference type="InterPro" id="IPR045049">
    <property type="entry name" value="Pcy1-like"/>
</dbReference>
<keyword evidence="2" id="KW-0444">Lipid biosynthesis</keyword>
<evidence type="ECO:0000256" key="6">
    <source>
        <dbReference type="ARBA" id="ARBA00023209"/>
    </source>
</evidence>
<evidence type="ECO:0000313" key="14">
    <source>
        <dbReference type="Proteomes" id="UP000284657"/>
    </source>
</evidence>
<evidence type="ECO:0000256" key="1">
    <source>
        <dbReference type="ARBA" id="ARBA00010101"/>
    </source>
</evidence>
<keyword evidence="5" id="KW-0443">Lipid metabolism</keyword>
<dbReference type="InterPro" id="IPR014729">
    <property type="entry name" value="Rossmann-like_a/b/a_fold"/>
</dbReference>